<organism evidence="3 4">
    <name type="scientific">Teratosphaeria nubilosa</name>
    <dbReference type="NCBI Taxonomy" id="161662"/>
    <lineage>
        <taxon>Eukaryota</taxon>
        <taxon>Fungi</taxon>
        <taxon>Dikarya</taxon>
        <taxon>Ascomycota</taxon>
        <taxon>Pezizomycotina</taxon>
        <taxon>Dothideomycetes</taxon>
        <taxon>Dothideomycetidae</taxon>
        <taxon>Mycosphaerellales</taxon>
        <taxon>Teratosphaeriaceae</taxon>
        <taxon>Teratosphaeria</taxon>
    </lineage>
</organism>
<evidence type="ECO:0000313" key="3">
    <source>
        <dbReference type="EMBL" id="KAF2768105.1"/>
    </source>
</evidence>
<accession>A0A6G1L5I3</accession>
<dbReference type="PANTHER" id="PTHR11559">
    <property type="entry name" value="CARBOXYLESTERASE"/>
    <property type="match status" value="1"/>
</dbReference>
<proteinExistence type="predicted"/>
<dbReference type="InterPro" id="IPR050309">
    <property type="entry name" value="Type-B_Carboxylest/Lipase"/>
</dbReference>
<evidence type="ECO:0000259" key="2">
    <source>
        <dbReference type="Pfam" id="PF00135"/>
    </source>
</evidence>
<keyword evidence="4" id="KW-1185">Reference proteome</keyword>
<dbReference type="Pfam" id="PF00135">
    <property type="entry name" value="COesterase"/>
    <property type="match status" value="2"/>
</dbReference>
<name>A0A6G1L5I3_9PEZI</name>
<feature type="signal peptide" evidence="1">
    <location>
        <begin position="1"/>
        <end position="21"/>
    </location>
</feature>
<dbReference type="InterPro" id="IPR002018">
    <property type="entry name" value="CarbesteraseB"/>
</dbReference>
<dbReference type="Proteomes" id="UP000799436">
    <property type="component" value="Unassembled WGS sequence"/>
</dbReference>
<protein>
    <submittedName>
        <fullName evidence="3">Carboxylesterase, type B</fullName>
    </submittedName>
</protein>
<dbReference type="InterPro" id="IPR029058">
    <property type="entry name" value="AB_hydrolase_fold"/>
</dbReference>
<keyword evidence="1" id="KW-0732">Signal</keyword>
<dbReference type="Gene3D" id="3.40.50.1820">
    <property type="entry name" value="alpha/beta hydrolase"/>
    <property type="match status" value="2"/>
</dbReference>
<dbReference type="EMBL" id="ML995848">
    <property type="protein sequence ID" value="KAF2768105.1"/>
    <property type="molecule type" value="Genomic_DNA"/>
</dbReference>
<feature type="domain" description="Carboxylesterase type B" evidence="2">
    <location>
        <begin position="47"/>
        <end position="373"/>
    </location>
</feature>
<feature type="domain" description="Carboxylesterase type B" evidence="2">
    <location>
        <begin position="399"/>
        <end position="499"/>
    </location>
</feature>
<sequence>MAALITTLSCLLAYVPSATVADPILPAMYANLSFLPPRTLHANWQNLTVHTDQGKFVGIYNDTYPNVRQFLRVPFAQPPIGDLRWMPPAKPLPSNKTIDSTHFGQVCPQWFSQTLDDWSRYDPDDDTQSIGESSNQGMSSWASGEDCLSLAIWTPAYANASSGLPVALFVTGGGGTHGSIIIPSQLPAQWVSSTQEHIVVTINYRVNIFGTPKARGLKERSLSLLDVRAAVEWVSEHIAAFGGDANNIMLWGQSQGAALTHLYTLAWPENPLVAKFGMISTPPSVTLNLTEEGDVYQDFDIVAKALGCNYGIDSQAELDCMRQVSWLQIEEWYNRYNGTPSTSFSNYIPDEKYIFSNESARYAAGKVAKGPAIRSDVAREQMNENSTITEEVEEQWVCTALDDSSARQKLGLETYRYYYGGNFSNISPVPYLGAFHTTDLPMIFGTYNISRGDPTIPISALEIETSRTMQDYLLAFLKNSTPTAMEASVGWRPFNANETHGGTMLEFGKEVPVKNITGDYLEAGCSISGIEFPIFD</sequence>
<reference evidence="3" key="1">
    <citation type="journal article" date="2020" name="Stud. Mycol.">
        <title>101 Dothideomycetes genomes: a test case for predicting lifestyles and emergence of pathogens.</title>
        <authorList>
            <person name="Haridas S."/>
            <person name="Albert R."/>
            <person name="Binder M."/>
            <person name="Bloem J."/>
            <person name="Labutti K."/>
            <person name="Salamov A."/>
            <person name="Andreopoulos B."/>
            <person name="Baker S."/>
            <person name="Barry K."/>
            <person name="Bills G."/>
            <person name="Bluhm B."/>
            <person name="Cannon C."/>
            <person name="Castanera R."/>
            <person name="Culley D."/>
            <person name="Daum C."/>
            <person name="Ezra D."/>
            <person name="Gonzalez J."/>
            <person name="Henrissat B."/>
            <person name="Kuo A."/>
            <person name="Liang C."/>
            <person name="Lipzen A."/>
            <person name="Lutzoni F."/>
            <person name="Magnuson J."/>
            <person name="Mondo S."/>
            <person name="Nolan M."/>
            <person name="Ohm R."/>
            <person name="Pangilinan J."/>
            <person name="Park H.-J."/>
            <person name="Ramirez L."/>
            <person name="Alfaro M."/>
            <person name="Sun H."/>
            <person name="Tritt A."/>
            <person name="Yoshinaga Y."/>
            <person name="Zwiers L.-H."/>
            <person name="Turgeon B."/>
            <person name="Goodwin S."/>
            <person name="Spatafora J."/>
            <person name="Crous P."/>
            <person name="Grigoriev I."/>
        </authorList>
    </citation>
    <scope>NUCLEOTIDE SEQUENCE</scope>
    <source>
        <strain evidence="3">CBS 116005</strain>
    </source>
</reference>
<evidence type="ECO:0000256" key="1">
    <source>
        <dbReference type="SAM" id="SignalP"/>
    </source>
</evidence>
<gene>
    <name evidence="3" type="ORF">EJ03DRAFT_328659</name>
</gene>
<evidence type="ECO:0000313" key="4">
    <source>
        <dbReference type="Proteomes" id="UP000799436"/>
    </source>
</evidence>
<dbReference type="AlphaFoldDB" id="A0A6G1L5I3"/>
<dbReference type="SUPFAM" id="SSF53474">
    <property type="entry name" value="alpha/beta-Hydrolases"/>
    <property type="match status" value="1"/>
</dbReference>
<feature type="chain" id="PRO_5026243955" evidence="1">
    <location>
        <begin position="22"/>
        <end position="536"/>
    </location>
</feature>
<dbReference type="OrthoDB" id="408631at2759"/>